<sequence>MSLVVKIVSTPQGEAPEWVRQAWVGLRVPCLEDAPVSMPAVSAVKGPGTVLGQVFSLLRGKTERKRGYLVSARDVVGLLSLHNEAAAKWWLDNVPNVTDPRQLFLFEANCCQPVDARV</sequence>
<evidence type="ECO:0000313" key="1">
    <source>
        <dbReference type="EMBL" id="THH37060.1"/>
    </source>
</evidence>
<dbReference type="OrthoDB" id="5953704at2"/>
<name>A0A4S4NLK9_9RHOB</name>
<comment type="caution">
    <text evidence="1">The sequence shown here is derived from an EMBL/GenBank/DDBJ whole genome shotgun (WGS) entry which is preliminary data.</text>
</comment>
<evidence type="ECO:0000313" key="2">
    <source>
        <dbReference type="Proteomes" id="UP000306602"/>
    </source>
</evidence>
<proteinExistence type="predicted"/>
<accession>A0A4S4NLK9</accession>
<dbReference type="Proteomes" id="UP000306602">
    <property type="component" value="Unassembled WGS sequence"/>
</dbReference>
<dbReference type="AlphaFoldDB" id="A0A4S4NLK9"/>
<protein>
    <submittedName>
        <fullName evidence="1">Uncharacterized protein</fullName>
    </submittedName>
</protein>
<keyword evidence="2" id="KW-1185">Reference proteome</keyword>
<gene>
    <name evidence="1" type="ORF">E4Z66_08970</name>
</gene>
<reference evidence="1 2" key="1">
    <citation type="submission" date="2019-04" db="EMBL/GenBank/DDBJ databases">
        <title>Shimia ponticola sp. nov., isolated from seawater.</title>
        <authorList>
            <person name="Kim Y.-O."/>
            <person name="Yoon J.-H."/>
        </authorList>
    </citation>
    <scope>NUCLEOTIDE SEQUENCE [LARGE SCALE GENOMIC DNA]</scope>
    <source>
        <strain evidence="1 2">MYP11</strain>
    </source>
</reference>
<dbReference type="EMBL" id="SRKY01000002">
    <property type="protein sequence ID" value="THH37060.1"/>
    <property type="molecule type" value="Genomic_DNA"/>
</dbReference>
<organism evidence="1 2">
    <name type="scientific">Aliishimia ponticola</name>
    <dbReference type="NCBI Taxonomy" id="2499833"/>
    <lineage>
        <taxon>Bacteria</taxon>
        <taxon>Pseudomonadati</taxon>
        <taxon>Pseudomonadota</taxon>
        <taxon>Alphaproteobacteria</taxon>
        <taxon>Rhodobacterales</taxon>
        <taxon>Paracoccaceae</taxon>
        <taxon>Aliishimia</taxon>
    </lineage>
</organism>
<dbReference type="RefSeq" id="WP_136462658.1">
    <property type="nucleotide sequence ID" value="NZ_SRKY01000002.1"/>
</dbReference>